<accession>A0A0A9B833</accession>
<sequence length="49" mass="5654">MNIHLFLSNLSKKVTLQHYTGESYCLAIPILTFTEMFLHRKSIQALTSI</sequence>
<dbReference type="AlphaFoldDB" id="A0A0A9B833"/>
<name>A0A0A9B833_ARUDO</name>
<organism evidence="1">
    <name type="scientific">Arundo donax</name>
    <name type="common">Giant reed</name>
    <name type="synonym">Donax arundinaceus</name>
    <dbReference type="NCBI Taxonomy" id="35708"/>
    <lineage>
        <taxon>Eukaryota</taxon>
        <taxon>Viridiplantae</taxon>
        <taxon>Streptophyta</taxon>
        <taxon>Embryophyta</taxon>
        <taxon>Tracheophyta</taxon>
        <taxon>Spermatophyta</taxon>
        <taxon>Magnoliopsida</taxon>
        <taxon>Liliopsida</taxon>
        <taxon>Poales</taxon>
        <taxon>Poaceae</taxon>
        <taxon>PACMAD clade</taxon>
        <taxon>Arundinoideae</taxon>
        <taxon>Arundineae</taxon>
        <taxon>Arundo</taxon>
    </lineage>
</organism>
<evidence type="ECO:0000313" key="1">
    <source>
        <dbReference type="EMBL" id="JAD58338.1"/>
    </source>
</evidence>
<reference evidence="1" key="1">
    <citation type="submission" date="2014-09" db="EMBL/GenBank/DDBJ databases">
        <authorList>
            <person name="Magalhaes I.L.F."/>
            <person name="Oliveira U."/>
            <person name="Santos F.R."/>
            <person name="Vidigal T.H.D.A."/>
            <person name="Brescovit A.D."/>
            <person name="Santos A.J."/>
        </authorList>
    </citation>
    <scope>NUCLEOTIDE SEQUENCE</scope>
    <source>
        <tissue evidence="1">Shoot tissue taken approximately 20 cm above the soil surface</tissue>
    </source>
</reference>
<dbReference type="EMBL" id="GBRH01239557">
    <property type="protein sequence ID" value="JAD58338.1"/>
    <property type="molecule type" value="Transcribed_RNA"/>
</dbReference>
<proteinExistence type="predicted"/>
<protein>
    <submittedName>
        <fullName evidence="1">Uncharacterized protein</fullName>
    </submittedName>
</protein>
<reference evidence="1" key="2">
    <citation type="journal article" date="2015" name="Data Brief">
        <title>Shoot transcriptome of the giant reed, Arundo donax.</title>
        <authorList>
            <person name="Barrero R.A."/>
            <person name="Guerrero F.D."/>
            <person name="Moolhuijzen P."/>
            <person name="Goolsby J.A."/>
            <person name="Tidwell J."/>
            <person name="Bellgard S.E."/>
            <person name="Bellgard M.I."/>
        </authorList>
    </citation>
    <scope>NUCLEOTIDE SEQUENCE</scope>
    <source>
        <tissue evidence="1">Shoot tissue taken approximately 20 cm above the soil surface</tissue>
    </source>
</reference>